<organism evidence="3 4">
    <name type="scientific">Pseudolysinimonas kribbensis</name>
    <dbReference type="NCBI Taxonomy" id="433641"/>
    <lineage>
        <taxon>Bacteria</taxon>
        <taxon>Bacillati</taxon>
        <taxon>Actinomycetota</taxon>
        <taxon>Actinomycetes</taxon>
        <taxon>Micrococcales</taxon>
        <taxon>Microbacteriaceae</taxon>
        <taxon>Pseudolysinimonas</taxon>
    </lineage>
</organism>
<dbReference type="InterPro" id="IPR005624">
    <property type="entry name" value="PduO/GlcC-like"/>
</dbReference>
<accession>A0ABQ6K941</accession>
<reference evidence="3" key="1">
    <citation type="journal article" date="2014" name="Int. J. Syst. Evol. Microbiol.">
        <title>Complete genome of a new Firmicutes species belonging to the dominant human colonic microbiota ('Ruminococcus bicirculans') reveals two chromosomes and a selective capacity to utilize plant glucans.</title>
        <authorList>
            <consortium name="NISC Comparative Sequencing Program"/>
            <person name="Wegmann U."/>
            <person name="Louis P."/>
            <person name="Goesmann A."/>
            <person name="Henrissat B."/>
            <person name="Duncan S.H."/>
            <person name="Flint H.J."/>
        </authorList>
    </citation>
    <scope>NUCLEOTIDE SEQUENCE</scope>
    <source>
        <strain evidence="3">NBRC 108894</strain>
    </source>
</reference>
<evidence type="ECO:0000256" key="1">
    <source>
        <dbReference type="SAM" id="MobiDB-lite"/>
    </source>
</evidence>
<keyword evidence="4" id="KW-1185">Reference proteome</keyword>
<evidence type="ECO:0000313" key="2">
    <source>
        <dbReference type="EMBL" id="GMA93282.1"/>
    </source>
</evidence>
<dbReference type="InterPro" id="IPR010371">
    <property type="entry name" value="YBR137W-like"/>
</dbReference>
<gene>
    <name evidence="2" type="ORF">GCM10025881_01060</name>
    <name evidence="3" type="ORF">GCM10025881_40070</name>
</gene>
<name>A0ABQ6K941_9MICO</name>
<dbReference type="EMBL" id="BSVB01000001">
    <property type="protein sequence ID" value="GMA97183.1"/>
    <property type="molecule type" value="Genomic_DNA"/>
</dbReference>
<evidence type="ECO:0000313" key="4">
    <source>
        <dbReference type="Proteomes" id="UP001157034"/>
    </source>
</evidence>
<sequence length="172" mass="18104">MTDLPVYTAADIDPTGLAVESFDNDDAVELGLTAVEAIRMSGRSLAVRIVLRGDVVFQAKLRSTGPGNDPWLAGKAAVAERFGEPSLRVRRTHEEAGTPFAERADVDHEVLKAHGGSVPIRVDGEVVGTITMSGSRTSSITRWSPTPCGATSRDAADPPAPPPATRCPSTTK</sequence>
<comment type="caution">
    <text evidence="3">The sequence shown here is derived from an EMBL/GenBank/DDBJ whole genome shotgun (WGS) entry which is preliminary data.</text>
</comment>
<dbReference type="EMBL" id="BSVB01000001">
    <property type="protein sequence ID" value="GMA93282.1"/>
    <property type="molecule type" value="Genomic_DNA"/>
</dbReference>
<proteinExistence type="predicted"/>
<dbReference type="SUPFAM" id="SSF143744">
    <property type="entry name" value="GlcG-like"/>
    <property type="match status" value="1"/>
</dbReference>
<feature type="region of interest" description="Disordered" evidence="1">
    <location>
        <begin position="133"/>
        <end position="172"/>
    </location>
</feature>
<dbReference type="Proteomes" id="UP001157034">
    <property type="component" value="Unassembled WGS sequence"/>
</dbReference>
<feature type="compositionally biased region" description="Polar residues" evidence="1">
    <location>
        <begin position="133"/>
        <end position="144"/>
    </location>
</feature>
<dbReference type="PANTHER" id="PTHR28255:SF1">
    <property type="entry name" value="UPF0303 PROTEIN YBR137W"/>
    <property type="match status" value="1"/>
</dbReference>
<dbReference type="RefSeq" id="WP_284252001.1">
    <property type="nucleotide sequence ID" value="NZ_BSVB01000001.1"/>
</dbReference>
<reference evidence="4" key="2">
    <citation type="journal article" date="2019" name="Int. J. Syst. Evol. Microbiol.">
        <title>The Global Catalogue of Microorganisms (GCM) 10K type strain sequencing project: providing services to taxonomists for standard genome sequencing and annotation.</title>
        <authorList>
            <consortium name="The Broad Institute Genomics Platform"/>
            <consortium name="The Broad Institute Genome Sequencing Center for Infectious Disease"/>
            <person name="Wu L."/>
            <person name="Ma J."/>
        </authorList>
    </citation>
    <scope>NUCLEOTIDE SEQUENCE [LARGE SCALE GENOMIC DNA]</scope>
    <source>
        <strain evidence="4">NBRC 108894</strain>
    </source>
</reference>
<evidence type="ECO:0008006" key="5">
    <source>
        <dbReference type="Google" id="ProtNLM"/>
    </source>
</evidence>
<dbReference type="PANTHER" id="PTHR28255">
    <property type="match status" value="1"/>
</dbReference>
<evidence type="ECO:0000313" key="3">
    <source>
        <dbReference type="EMBL" id="GMA97183.1"/>
    </source>
</evidence>
<dbReference type="Pfam" id="PF03928">
    <property type="entry name" value="HbpS-like"/>
    <property type="match status" value="1"/>
</dbReference>
<protein>
    <recommendedName>
        <fullName evidence="5">Heme-binding protein</fullName>
    </recommendedName>
</protein>
<reference evidence="3" key="3">
    <citation type="submission" date="2023-02" db="EMBL/GenBank/DDBJ databases">
        <authorList>
            <person name="Sun Q."/>
            <person name="Mori K."/>
        </authorList>
    </citation>
    <scope>NUCLEOTIDE SEQUENCE</scope>
    <source>
        <strain evidence="3">NBRC 108894</strain>
    </source>
</reference>
<dbReference type="InterPro" id="IPR038084">
    <property type="entry name" value="PduO/GlcC-like_sf"/>
</dbReference>
<dbReference type="Gene3D" id="3.30.450.150">
    <property type="entry name" value="Haem-degrading domain"/>
    <property type="match status" value="1"/>
</dbReference>